<keyword evidence="2" id="KW-0521">NADP</keyword>
<proteinExistence type="inferred from homology"/>
<protein>
    <submittedName>
        <fullName evidence="5">NmrA domain-containing protein</fullName>
    </submittedName>
</protein>
<accession>A0AAW0DUJ6</accession>
<evidence type="ECO:0000313" key="6">
    <source>
        <dbReference type="Proteomes" id="UP001362999"/>
    </source>
</evidence>
<dbReference type="InterPro" id="IPR008030">
    <property type="entry name" value="NmrA-like"/>
</dbReference>
<evidence type="ECO:0000313" key="5">
    <source>
        <dbReference type="EMBL" id="KAK7055460.1"/>
    </source>
</evidence>
<dbReference type="EMBL" id="JAWWNJ010000005">
    <property type="protein sequence ID" value="KAK7055460.1"/>
    <property type="molecule type" value="Genomic_DNA"/>
</dbReference>
<dbReference type="Gene3D" id="3.40.50.720">
    <property type="entry name" value="NAD(P)-binding Rossmann-like Domain"/>
    <property type="match status" value="1"/>
</dbReference>
<dbReference type="PANTHER" id="PTHR42748">
    <property type="entry name" value="NITROGEN METABOLITE REPRESSION PROTEIN NMRA FAMILY MEMBER"/>
    <property type="match status" value="1"/>
</dbReference>
<evidence type="ECO:0000256" key="2">
    <source>
        <dbReference type="ARBA" id="ARBA00022857"/>
    </source>
</evidence>
<evidence type="ECO:0000256" key="3">
    <source>
        <dbReference type="ARBA" id="ARBA00023002"/>
    </source>
</evidence>
<dbReference type="AlphaFoldDB" id="A0AAW0DUJ6"/>
<reference evidence="5 6" key="1">
    <citation type="journal article" date="2024" name="J Genomics">
        <title>Draft genome sequencing and assembly of Favolaschia claudopus CIRM-BRFM 2984 isolated from oak limbs.</title>
        <authorList>
            <person name="Navarro D."/>
            <person name="Drula E."/>
            <person name="Chaduli D."/>
            <person name="Cazenave R."/>
            <person name="Ahrendt S."/>
            <person name="Wang J."/>
            <person name="Lipzen A."/>
            <person name="Daum C."/>
            <person name="Barry K."/>
            <person name="Grigoriev I.V."/>
            <person name="Favel A."/>
            <person name="Rosso M.N."/>
            <person name="Martin F."/>
        </authorList>
    </citation>
    <scope>NUCLEOTIDE SEQUENCE [LARGE SCALE GENOMIC DNA]</scope>
    <source>
        <strain evidence="5 6">CIRM-BRFM 2984</strain>
    </source>
</reference>
<dbReference type="Gene3D" id="3.90.25.10">
    <property type="entry name" value="UDP-galactose 4-epimerase, domain 1"/>
    <property type="match status" value="1"/>
</dbReference>
<dbReference type="SUPFAM" id="SSF51735">
    <property type="entry name" value="NAD(P)-binding Rossmann-fold domains"/>
    <property type="match status" value="1"/>
</dbReference>
<gene>
    <name evidence="5" type="ORF">R3P38DRAFT_2847176</name>
</gene>
<dbReference type="GO" id="GO:0016491">
    <property type="term" value="F:oxidoreductase activity"/>
    <property type="evidence" value="ECO:0007669"/>
    <property type="project" value="UniProtKB-KW"/>
</dbReference>
<dbReference type="CDD" id="cd05251">
    <property type="entry name" value="NmrA_like_SDR_a"/>
    <property type="match status" value="1"/>
</dbReference>
<organism evidence="5 6">
    <name type="scientific">Favolaschia claudopus</name>
    <dbReference type="NCBI Taxonomy" id="2862362"/>
    <lineage>
        <taxon>Eukaryota</taxon>
        <taxon>Fungi</taxon>
        <taxon>Dikarya</taxon>
        <taxon>Basidiomycota</taxon>
        <taxon>Agaricomycotina</taxon>
        <taxon>Agaricomycetes</taxon>
        <taxon>Agaricomycetidae</taxon>
        <taxon>Agaricales</taxon>
        <taxon>Marasmiineae</taxon>
        <taxon>Mycenaceae</taxon>
        <taxon>Favolaschia</taxon>
    </lineage>
</organism>
<name>A0AAW0DUJ6_9AGAR</name>
<evidence type="ECO:0000256" key="1">
    <source>
        <dbReference type="ARBA" id="ARBA00006328"/>
    </source>
</evidence>
<keyword evidence="6" id="KW-1185">Reference proteome</keyword>
<feature type="domain" description="NmrA-like" evidence="4">
    <location>
        <begin position="11"/>
        <end position="285"/>
    </location>
</feature>
<dbReference type="GO" id="GO:0005634">
    <property type="term" value="C:nucleus"/>
    <property type="evidence" value="ECO:0007669"/>
    <property type="project" value="TreeGrafter"/>
</dbReference>
<evidence type="ECO:0000259" key="4">
    <source>
        <dbReference type="Pfam" id="PF05368"/>
    </source>
</evidence>
<dbReference type="PANTHER" id="PTHR42748:SF30">
    <property type="entry name" value="NMRA-LIKE DOMAIN-CONTAINING PROTEIN"/>
    <property type="match status" value="1"/>
</dbReference>
<dbReference type="Pfam" id="PF05368">
    <property type="entry name" value="NmrA"/>
    <property type="match status" value="1"/>
</dbReference>
<keyword evidence="3" id="KW-0560">Oxidoreductase</keyword>
<comment type="similarity">
    <text evidence="1">Belongs to the NmrA-type oxidoreductase family.</text>
</comment>
<dbReference type="Proteomes" id="UP001362999">
    <property type="component" value="Unassembled WGS sequence"/>
</dbReference>
<comment type="caution">
    <text evidence="5">The sequence shown here is derived from an EMBL/GenBank/DDBJ whole genome shotgun (WGS) entry which is preliminary data.</text>
</comment>
<dbReference type="InterPro" id="IPR036291">
    <property type="entry name" value="NAD(P)-bd_dom_sf"/>
</dbReference>
<dbReference type="InterPro" id="IPR051164">
    <property type="entry name" value="NmrA-like_oxidored"/>
</dbReference>
<sequence>MTITQNPSAPLVAVVGATGTQGGAVVSGLEESSKAYRIRAFTRDGTKPAAQDLAKRGVEIVTVSLILENKEAVYKAFAGADFAFLVTNYWEHGDKEREMNEGKLLVDASKAGGASRIIWSGLPSYSKLSGGKLMNTHHFEGKALVTEYARQSGVPFVDLQAGFFGSNLLGNMPFFYSKQEDGSFALAWPTQPTLRVPFIDIPHDYGLWARYLLELPDSEFPNGASVVTHGEVLTVSEMADQLSTVTGNKIVFNSISIEQFIESVVAAGFPSEAMVDVWKALGEFGWPITTSCNVLPRPTRTWKEFVEISDWSKVLGD</sequence>